<feature type="chain" id="PRO_5025608178" description="HD domain-containing protein" evidence="1">
    <location>
        <begin position="21"/>
        <end position="266"/>
    </location>
</feature>
<dbReference type="Gene3D" id="1.10.3210.10">
    <property type="entry name" value="Hypothetical protein af1432"/>
    <property type="match status" value="1"/>
</dbReference>
<keyword evidence="1" id="KW-0732">Signal</keyword>
<accession>A0A6A6X9R3</accession>
<dbReference type="InterPro" id="IPR006674">
    <property type="entry name" value="HD_domain"/>
</dbReference>
<evidence type="ECO:0000256" key="1">
    <source>
        <dbReference type="SAM" id="SignalP"/>
    </source>
</evidence>
<dbReference type="Pfam" id="PF01966">
    <property type="entry name" value="HD"/>
    <property type="match status" value="1"/>
</dbReference>
<evidence type="ECO:0000259" key="2">
    <source>
        <dbReference type="Pfam" id="PF01966"/>
    </source>
</evidence>
<sequence>MRTTPTMLLLSSFLFAVIFALPATTHVARPNVQMDATQIIANIKLPSTPTIKKALKFARANMNDHTYNHVLRSWLTAQASLSHLPTSVQDGVDTEVLAVSAILHDLGWSNNSALISPTTRFEVNGADVAREFLKREGKGNWSERRIQLVWDAIALHTTRDINLYKEREVWLTSVGIVAELVGPEVAIETYGGERVAVKQEEWDGIAAVFPRKGLRDFFNGVMIGLCASKPDTTYQNFVGDYGDRYLANYSTEGKKTIDFLNANMLE</sequence>
<dbReference type="PANTHER" id="PTHR35569">
    <property type="entry name" value="CYANAMIDE HYDRATASE DDI2-RELATED"/>
    <property type="match status" value="1"/>
</dbReference>
<feature type="signal peptide" evidence="1">
    <location>
        <begin position="1"/>
        <end position="20"/>
    </location>
</feature>
<dbReference type="CDD" id="cd00077">
    <property type="entry name" value="HDc"/>
    <property type="match status" value="1"/>
</dbReference>
<evidence type="ECO:0000313" key="4">
    <source>
        <dbReference type="Proteomes" id="UP000799757"/>
    </source>
</evidence>
<name>A0A6A6X9R3_9PLEO</name>
<dbReference type="PANTHER" id="PTHR35569:SF1">
    <property type="entry name" value="CYANAMIDE HYDRATASE DDI2-RELATED"/>
    <property type="match status" value="1"/>
</dbReference>
<feature type="domain" description="HD" evidence="2">
    <location>
        <begin position="66"/>
        <end position="161"/>
    </location>
</feature>
<reference evidence="3" key="1">
    <citation type="journal article" date="2020" name="Stud. Mycol.">
        <title>101 Dothideomycetes genomes: a test case for predicting lifestyles and emergence of pathogens.</title>
        <authorList>
            <person name="Haridas S."/>
            <person name="Albert R."/>
            <person name="Binder M."/>
            <person name="Bloem J."/>
            <person name="Labutti K."/>
            <person name="Salamov A."/>
            <person name="Andreopoulos B."/>
            <person name="Baker S."/>
            <person name="Barry K."/>
            <person name="Bills G."/>
            <person name="Bluhm B."/>
            <person name="Cannon C."/>
            <person name="Castanera R."/>
            <person name="Culley D."/>
            <person name="Daum C."/>
            <person name="Ezra D."/>
            <person name="Gonzalez J."/>
            <person name="Henrissat B."/>
            <person name="Kuo A."/>
            <person name="Liang C."/>
            <person name="Lipzen A."/>
            <person name="Lutzoni F."/>
            <person name="Magnuson J."/>
            <person name="Mondo S."/>
            <person name="Nolan M."/>
            <person name="Ohm R."/>
            <person name="Pangilinan J."/>
            <person name="Park H.-J."/>
            <person name="Ramirez L."/>
            <person name="Alfaro M."/>
            <person name="Sun H."/>
            <person name="Tritt A."/>
            <person name="Yoshinaga Y."/>
            <person name="Zwiers L.-H."/>
            <person name="Turgeon B."/>
            <person name="Goodwin S."/>
            <person name="Spatafora J."/>
            <person name="Crous P."/>
            <person name="Grigoriev I."/>
        </authorList>
    </citation>
    <scope>NUCLEOTIDE SEQUENCE</scope>
    <source>
        <strain evidence="3">CBS 109.77</strain>
    </source>
</reference>
<dbReference type="InterPro" id="IPR003607">
    <property type="entry name" value="HD/PDEase_dom"/>
</dbReference>
<dbReference type="OrthoDB" id="2378324at2759"/>
<dbReference type="Proteomes" id="UP000799757">
    <property type="component" value="Unassembled WGS sequence"/>
</dbReference>
<organism evidence="3 4">
    <name type="scientific">Melanomma pulvis-pyrius CBS 109.77</name>
    <dbReference type="NCBI Taxonomy" id="1314802"/>
    <lineage>
        <taxon>Eukaryota</taxon>
        <taxon>Fungi</taxon>
        <taxon>Dikarya</taxon>
        <taxon>Ascomycota</taxon>
        <taxon>Pezizomycotina</taxon>
        <taxon>Dothideomycetes</taxon>
        <taxon>Pleosporomycetidae</taxon>
        <taxon>Pleosporales</taxon>
        <taxon>Melanommataceae</taxon>
        <taxon>Melanomma</taxon>
    </lineage>
</organism>
<dbReference type="AlphaFoldDB" id="A0A6A6X9R3"/>
<keyword evidence="4" id="KW-1185">Reference proteome</keyword>
<dbReference type="SUPFAM" id="SSF109604">
    <property type="entry name" value="HD-domain/PDEase-like"/>
    <property type="match status" value="1"/>
</dbReference>
<proteinExistence type="predicted"/>
<protein>
    <recommendedName>
        <fullName evidence="2">HD domain-containing protein</fullName>
    </recommendedName>
</protein>
<dbReference type="EMBL" id="MU001959">
    <property type="protein sequence ID" value="KAF2792675.1"/>
    <property type="molecule type" value="Genomic_DNA"/>
</dbReference>
<evidence type="ECO:0000313" key="3">
    <source>
        <dbReference type="EMBL" id="KAF2792675.1"/>
    </source>
</evidence>
<gene>
    <name evidence="3" type="ORF">K505DRAFT_326002</name>
</gene>